<organism evidence="1 2">
    <name type="scientific">Coccomyxa viridis</name>
    <dbReference type="NCBI Taxonomy" id="1274662"/>
    <lineage>
        <taxon>Eukaryota</taxon>
        <taxon>Viridiplantae</taxon>
        <taxon>Chlorophyta</taxon>
        <taxon>core chlorophytes</taxon>
        <taxon>Trebouxiophyceae</taxon>
        <taxon>Trebouxiophyceae incertae sedis</taxon>
        <taxon>Coccomyxaceae</taxon>
        <taxon>Coccomyxa</taxon>
    </lineage>
</organism>
<sequence>MQRWGRFFPGKVLERGLSTETIQEWSANFGAILALIKEKSPLAVAHVYKTTVPPLMKDCHAADGTFEAAFMGKRAHVLALNAVSRHLAGAQDWHTVDMEALVAPFSEVEYLRDLHHPAKPISMTALNVILNLVYSRLGL</sequence>
<dbReference type="EMBL" id="CAUYUE010000004">
    <property type="protein sequence ID" value="CAK0761646.1"/>
    <property type="molecule type" value="Genomic_DNA"/>
</dbReference>
<protein>
    <submittedName>
        <fullName evidence="1">Uncharacterized protein</fullName>
    </submittedName>
</protein>
<gene>
    <name evidence="1" type="ORF">CVIRNUC_002881</name>
</gene>
<evidence type="ECO:0000313" key="2">
    <source>
        <dbReference type="Proteomes" id="UP001314263"/>
    </source>
</evidence>
<dbReference type="Proteomes" id="UP001314263">
    <property type="component" value="Unassembled WGS sequence"/>
</dbReference>
<name>A0AAV1HYW8_9CHLO</name>
<keyword evidence="2" id="KW-1185">Reference proteome</keyword>
<proteinExistence type="predicted"/>
<accession>A0AAV1HYW8</accession>
<reference evidence="1 2" key="1">
    <citation type="submission" date="2023-10" db="EMBL/GenBank/DDBJ databases">
        <authorList>
            <person name="Maclean D."/>
            <person name="Macfadyen A."/>
        </authorList>
    </citation>
    <scope>NUCLEOTIDE SEQUENCE [LARGE SCALE GENOMIC DNA]</scope>
</reference>
<dbReference type="AlphaFoldDB" id="A0AAV1HYW8"/>
<comment type="caution">
    <text evidence="1">The sequence shown here is derived from an EMBL/GenBank/DDBJ whole genome shotgun (WGS) entry which is preliminary data.</text>
</comment>
<evidence type="ECO:0000313" key="1">
    <source>
        <dbReference type="EMBL" id="CAK0761646.1"/>
    </source>
</evidence>